<organism evidence="1 2">
    <name type="scientific">Floridaenema evergladense BLCC-F167</name>
    <dbReference type="NCBI Taxonomy" id="3153639"/>
    <lineage>
        <taxon>Bacteria</taxon>
        <taxon>Bacillati</taxon>
        <taxon>Cyanobacteriota</taxon>
        <taxon>Cyanophyceae</taxon>
        <taxon>Oscillatoriophycideae</taxon>
        <taxon>Aerosakkonematales</taxon>
        <taxon>Aerosakkonemataceae</taxon>
        <taxon>Floridanema</taxon>
        <taxon>Floridanema evergladense</taxon>
    </lineage>
</organism>
<sequence>MKITYDPRYNIAYISLQEKTAQVETIQVSEEMNVDIAPDGTIYGIELLNANQQLAADNQGKVIVVNEALG</sequence>
<dbReference type="RefSeq" id="WP_413279933.1">
    <property type="nucleotide sequence ID" value="NZ_JBHFNT010000216.1"/>
</dbReference>
<evidence type="ECO:0000313" key="1">
    <source>
        <dbReference type="EMBL" id="MFB2837590.1"/>
    </source>
</evidence>
<name>A0ABV4WR84_9CYAN</name>
<protein>
    <submittedName>
        <fullName evidence="1">DUF2283 domain-containing protein</fullName>
    </submittedName>
</protein>
<dbReference type="Pfam" id="PF10049">
    <property type="entry name" value="DUF2283"/>
    <property type="match status" value="1"/>
</dbReference>
<dbReference type="Proteomes" id="UP001576780">
    <property type="component" value="Unassembled WGS sequence"/>
</dbReference>
<comment type="caution">
    <text evidence="1">The sequence shown here is derived from an EMBL/GenBank/DDBJ whole genome shotgun (WGS) entry which is preliminary data.</text>
</comment>
<gene>
    <name evidence="1" type="ORF">ACE1CA_23925</name>
</gene>
<evidence type="ECO:0000313" key="2">
    <source>
        <dbReference type="Proteomes" id="UP001576780"/>
    </source>
</evidence>
<dbReference type="InterPro" id="IPR019270">
    <property type="entry name" value="DUF2283"/>
</dbReference>
<proteinExistence type="predicted"/>
<reference evidence="1 2" key="1">
    <citation type="submission" date="2024-09" db="EMBL/GenBank/DDBJ databases">
        <title>Floridaenema gen nov. (Aerosakkonemataceae, Aerosakkonematales ord. nov., Cyanobacteria) from benthic tropical and subtropical fresh waters, with the description of four new species.</title>
        <authorList>
            <person name="Moretto J.A."/>
            <person name="Berthold D.E."/>
            <person name="Lefler F.W."/>
            <person name="Huang I.-S."/>
            <person name="Laughinghouse H. IV."/>
        </authorList>
    </citation>
    <scope>NUCLEOTIDE SEQUENCE [LARGE SCALE GENOMIC DNA]</scope>
    <source>
        <strain evidence="1 2">BLCC-F167</strain>
    </source>
</reference>
<keyword evidence="2" id="KW-1185">Reference proteome</keyword>
<dbReference type="EMBL" id="JBHFNT010000216">
    <property type="protein sequence ID" value="MFB2837590.1"/>
    <property type="molecule type" value="Genomic_DNA"/>
</dbReference>
<accession>A0ABV4WR84</accession>